<sequence length="168" mass="19427">MEASQFLRVSPETGLFFDSSYCPVPLAQQYIGISEQNFAARNDLLNEICYKKIVDSLRQGHQTIVFVHSRKDTAKTAWKLKKKKIQAQVLQQFDVWRSVYMLNLHRRNEDLELFRNDEHPQFALIKKEVMKSRNKDLVELFESGAGVHHAGMLRADRGTCLHSNFGMG</sequence>
<keyword evidence="3" id="KW-0347">Helicase</keyword>
<proteinExistence type="predicted"/>
<evidence type="ECO:0000313" key="5">
    <source>
        <dbReference type="EMBL" id="KAJ6693808.1"/>
    </source>
</evidence>
<gene>
    <name evidence="5" type="ORF">OIU85_004578</name>
</gene>
<dbReference type="PANTHER" id="PTHR47961">
    <property type="entry name" value="DNA POLYMERASE THETA, PUTATIVE (AFU_ORTHOLOGUE AFUA_1G05260)-RELATED"/>
    <property type="match status" value="1"/>
</dbReference>
<keyword evidence="6" id="KW-1185">Reference proteome</keyword>
<dbReference type="EMBL" id="JAPFFL010000011">
    <property type="protein sequence ID" value="KAJ6693808.1"/>
    <property type="molecule type" value="Genomic_DNA"/>
</dbReference>
<keyword evidence="4" id="KW-0067">ATP-binding</keyword>
<comment type="caution">
    <text evidence="5">The sequence shown here is derived from an EMBL/GenBank/DDBJ whole genome shotgun (WGS) entry which is preliminary data.</text>
</comment>
<dbReference type="GO" id="GO:0016787">
    <property type="term" value="F:hydrolase activity"/>
    <property type="evidence" value="ECO:0007669"/>
    <property type="project" value="UniProtKB-KW"/>
</dbReference>
<keyword evidence="1" id="KW-0547">Nucleotide-binding</keyword>
<dbReference type="GO" id="GO:0005524">
    <property type="term" value="F:ATP binding"/>
    <property type="evidence" value="ECO:0007669"/>
    <property type="project" value="UniProtKB-KW"/>
</dbReference>
<protein>
    <submittedName>
        <fullName evidence="5">Uncharacterized protein</fullName>
    </submittedName>
</protein>
<evidence type="ECO:0000256" key="2">
    <source>
        <dbReference type="ARBA" id="ARBA00022801"/>
    </source>
</evidence>
<dbReference type="SUPFAM" id="SSF52540">
    <property type="entry name" value="P-loop containing nucleoside triphosphate hydrolases"/>
    <property type="match status" value="1"/>
</dbReference>
<dbReference type="AlphaFoldDB" id="A0A9Q0PT15"/>
<dbReference type="OrthoDB" id="1688122at2759"/>
<evidence type="ECO:0000256" key="1">
    <source>
        <dbReference type="ARBA" id="ARBA00022741"/>
    </source>
</evidence>
<dbReference type="GO" id="GO:0004386">
    <property type="term" value="F:helicase activity"/>
    <property type="evidence" value="ECO:0007669"/>
    <property type="project" value="UniProtKB-KW"/>
</dbReference>
<dbReference type="Gene3D" id="3.40.50.300">
    <property type="entry name" value="P-loop containing nucleotide triphosphate hydrolases"/>
    <property type="match status" value="1"/>
</dbReference>
<dbReference type="InterPro" id="IPR050474">
    <property type="entry name" value="Hel308_SKI2-like"/>
</dbReference>
<keyword evidence="2" id="KW-0378">Hydrolase</keyword>
<reference evidence="5" key="2">
    <citation type="journal article" date="2023" name="Int. J. Mol. Sci.">
        <title>De Novo Assembly and Annotation of 11 Diverse Shrub Willow (Salix) Genomes Reveals Novel Gene Organization in Sex-Linked Regions.</title>
        <authorList>
            <person name="Hyden B."/>
            <person name="Feng K."/>
            <person name="Yates T.B."/>
            <person name="Jawdy S."/>
            <person name="Cereghino C."/>
            <person name="Smart L.B."/>
            <person name="Muchero W."/>
        </authorList>
    </citation>
    <scope>NUCLEOTIDE SEQUENCE [LARGE SCALE GENOMIC DNA]</scope>
    <source>
        <tissue evidence="5">Shoot tip</tissue>
    </source>
</reference>
<evidence type="ECO:0000313" key="6">
    <source>
        <dbReference type="Proteomes" id="UP001151529"/>
    </source>
</evidence>
<dbReference type="InterPro" id="IPR027417">
    <property type="entry name" value="P-loop_NTPase"/>
</dbReference>
<organism evidence="5 6">
    <name type="scientific">Salix viminalis</name>
    <name type="common">Common osier</name>
    <name type="synonym">Basket willow</name>
    <dbReference type="NCBI Taxonomy" id="40686"/>
    <lineage>
        <taxon>Eukaryota</taxon>
        <taxon>Viridiplantae</taxon>
        <taxon>Streptophyta</taxon>
        <taxon>Embryophyta</taxon>
        <taxon>Tracheophyta</taxon>
        <taxon>Spermatophyta</taxon>
        <taxon>Magnoliopsida</taxon>
        <taxon>eudicotyledons</taxon>
        <taxon>Gunneridae</taxon>
        <taxon>Pentapetalae</taxon>
        <taxon>rosids</taxon>
        <taxon>fabids</taxon>
        <taxon>Malpighiales</taxon>
        <taxon>Salicaceae</taxon>
        <taxon>Saliceae</taxon>
        <taxon>Salix</taxon>
    </lineage>
</organism>
<accession>A0A9Q0PT15</accession>
<dbReference type="Proteomes" id="UP001151529">
    <property type="component" value="Chromosome 13"/>
</dbReference>
<dbReference type="PANTHER" id="PTHR47961:SF13">
    <property type="entry name" value="ACTIVATING SIGNAL COINTEGRATOR 1 COMPLEX SUBUNIT 3"/>
    <property type="match status" value="1"/>
</dbReference>
<evidence type="ECO:0000256" key="3">
    <source>
        <dbReference type="ARBA" id="ARBA00022806"/>
    </source>
</evidence>
<reference evidence="5" key="1">
    <citation type="submission" date="2022-11" db="EMBL/GenBank/DDBJ databases">
        <authorList>
            <person name="Hyden B.L."/>
            <person name="Feng K."/>
            <person name="Yates T."/>
            <person name="Jawdy S."/>
            <person name="Smart L.B."/>
            <person name="Muchero W."/>
        </authorList>
    </citation>
    <scope>NUCLEOTIDE SEQUENCE</scope>
    <source>
        <tissue evidence="5">Shoot tip</tissue>
    </source>
</reference>
<evidence type="ECO:0000256" key="4">
    <source>
        <dbReference type="ARBA" id="ARBA00022840"/>
    </source>
</evidence>
<name>A0A9Q0PT15_SALVM</name>